<evidence type="ECO:0000256" key="1">
    <source>
        <dbReference type="SAM" id="MobiDB-lite"/>
    </source>
</evidence>
<reference evidence="2 3" key="1">
    <citation type="submission" date="2019-06" db="EMBL/GenBank/DDBJ databases">
        <title>Sequencing the genomes of 1000 actinobacteria strains.</title>
        <authorList>
            <person name="Klenk H.-P."/>
        </authorList>
    </citation>
    <scope>NUCLEOTIDE SEQUENCE [LARGE SCALE GENOMIC DNA]</scope>
    <source>
        <strain evidence="2 3">DSM 45679</strain>
    </source>
</reference>
<comment type="caution">
    <text evidence="2">The sequence shown here is derived from an EMBL/GenBank/DDBJ whole genome shotgun (WGS) entry which is preliminary data.</text>
</comment>
<proteinExistence type="predicted"/>
<dbReference type="AlphaFoldDB" id="A0A542DGK4"/>
<accession>A0A542DGK4</accession>
<keyword evidence="3" id="KW-1185">Reference proteome</keyword>
<dbReference type="SUPFAM" id="SSF54427">
    <property type="entry name" value="NTF2-like"/>
    <property type="match status" value="1"/>
</dbReference>
<dbReference type="OrthoDB" id="5181866at2"/>
<evidence type="ECO:0000313" key="3">
    <source>
        <dbReference type="Proteomes" id="UP000320876"/>
    </source>
</evidence>
<sequence length="183" mass="19989">MPVLIVVVSLTVGGGLLARELYKLPDRNEDTEGVLPTTTSLPPEQQPGPSQVELTPGAAAHPENESVRQVLQTYVDAINQGNYAAWTTTVTRDRVQERTESQWRFQYRSTEDGSVLVHRVETVPDGSLRVLVGLTSTQDPVDAPADLPEPCIRWHLTLPMTVEGGSWKIDSVPAGSTPEYGKC</sequence>
<gene>
    <name evidence="2" type="ORF">FB471_1939</name>
</gene>
<dbReference type="Proteomes" id="UP000320876">
    <property type="component" value="Unassembled WGS sequence"/>
</dbReference>
<dbReference type="EMBL" id="VFML01000001">
    <property type="protein sequence ID" value="TQJ02218.1"/>
    <property type="molecule type" value="Genomic_DNA"/>
</dbReference>
<name>A0A542DGK4_AMYCI</name>
<dbReference type="InterPro" id="IPR032710">
    <property type="entry name" value="NTF2-like_dom_sf"/>
</dbReference>
<feature type="compositionally biased region" description="Polar residues" evidence="1">
    <location>
        <begin position="36"/>
        <end position="53"/>
    </location>
</feature>
<evidence type="ECO:0000313" key="2">
    <source>
        <dbReference type="EMBL" id="TQJ02218.1"/>
    </source>
</evidence>
<feature type="region of interest" description="Disordered" evidence="1">
    <location>
        <begin position="28"/>
        <end position="62"/>
    </location>
</feature>
<protein>
    <submittedName>
        <fullName evidence="2">Uncharacterized protein</fullName>
    </submittedName>
</protein>
<organism evidence="2 3">
    <name type="scientific">Amycolatopsis cihanbeyliensis</name>
    <dbReference type="NCBI Taxonomy" id="1128664"/>
    <lineage>
        <taxon>Bacteria</taxon>
        <taxon>Bacillati</taxon>
        <taxon>Actinomycetota</taxon>
        <taxon>Actinomycetes</taxon>
        <taxon>Pseudonocardiales</taxon>
        <taxon>Pseudonocardiaceae</taxon>
        <taxon>Amycolatopsis</taxon>
    </lineage>
</organism>